<dbReference type="RefSeq" id="WP_203629560.1">
    <property type="nucleotide sequence ID" value="NZ_BNJR01000010.1"/>
</dbReference>
<gene>
    <name evidence="7" type="ORF">YK48G_09430</name>
</gene>
<dbReference type="Gene3D" id="2.60.40.1180">
    <property type="entry name" value="Golgi alpha-mannosidase II"/>
    <property type="match status" value="2"/>
</dbReference>
<dbReference type="PANTHER" id="PTHR22762">
    <property type="entry name" value="ALPHA-GLUCOSIDASE"/>
    <property type="match status" value="1"/>
</dbReference>
<dbReference type="InterPro" id="IPR025887">
    <property type="entry name" value="Glyco_hydro_31_N_dom"/>
</dbReference>
<feature type="domain" description="Glycosyl hydrolase family 31 C-terminal" evidence="6">
    <location>
        <begin position="595"/>
        <end position="682"/>
    </location>
</feature>
<dbReference type="InterPro" id="IPR033403">
    <property type="entry name" value="DUF5110"/>
</dbReference>
<dbReference type="Pfam" id="PF01055">
    <property type="entry name" value="Glyco_hydro_31_2nd"/>
    <property type="match status" value="1"/>
</dbReference>
<keyword evidence="2" id="KW-0378">Hydrolase</keyword>
<dbReference type="InterPro" id="IPR048395">
    <property type="entry name" value="Glyco_hydro_31_C"/>
</dbReference>
<comment type="caution">
    <text evidence="7">The sequence shown here is derived from an EMBL/GenBank/DDBJ whole genome shotgun (WGS) entry which is preliminary data.</text>
</comment>
<keyword evidence="2" id="KW-0326">Glycosidase</keyword>
<dbReference type="Gene3D" id="3.20.20.80">
    <property type="entry name" value="Glycosidases"/>
    <property type="match status" value="1"/>
</dbReference>
<dbReference type="EMBL" id="BNJR01000010">
    <property type="protein sequence ID" value="GHP13518.1"/>
    <property type="molecule type" value="Genomic_DNA"/>
</dbReference>
<dbReference type="Pfam" id="PF13802">
    <property type="entry name" value="Gal_mutarotas_2"/>
    <property type="match status" value="1"/>
</dbReference>
<dbReference type="Gene3D" id="2.60.40.1760">
    <property type="entry name" value="glycosyl hydrolase (family 31)"/>
    <property type="match status" value="1"/>
</dbReference>
<comment type="similarity">
    <text evidence="1 2">Belongs to the glycosyl hydrolase 31 family.</text>
</comment>
<dbReference type="InterPro" id="IPR013780">
    <property type="entry name" value="Glyco_hydro_b"/>
</dbReference>
<dbReference type="SUPFAM" id="SSF51011">
    <property type="entry name" value="Glycosyl hydrolase domain"/>
    <property type="match status" value="1"/>
</dbReference>
<evidence type="ECO:0000313" key="8">
    <source>
        <dbReference type="Proteomes" id="UP000604765"/>
    </source>
</evidence>
<organism evidence="7 8">
    <name type="scientific">Lentilactobacillus fungorum</name>
    <dbReference type="NCBI Taxonomy" id="2201250"/>
    <lineage>
        <taxon>Bacteria</taxon>
        <taxon>Bacillati</taxon>
        <taxon>Bacillota</taxon>
        <taxon>Bacilli</taxon>
        <taxon>Lactobacillales</taxon>
        <taxon>Lactobacillaceae</taxon>
        <taxon>Lentilactobacillus</taxon>
    </lineage>
</organism>
<evidence type="ECO:0000256" key="1">
    <source>
        <dbReference type="ARBA" id="ARBA00007806"/>
    </source>
</evidence>
<dbReference type="Pfam" id="PF21365">
    <property type="entry name" value="Glyco_hydro_31_3rd"/>
    <property type="match status" value="1"/>
</dbReference>
<evidence type="ECO:0000313" key="7">
    <source>
        <dbReference type="EMBL" id="GHP13518.1"/>
    </source>
</evidence>
<dbReference type="PANTHER" id="PTHR22762:SF165">
    <property type="entry name" value="PUTATIVE (AFU_ORTHOLOGUE AFUA_1G06560)-RELATED"/>
    <property type="match status" value="1"/>
</dbReference>
<protein>
    <submittedName>
        <fullName evidence="7">Glucosidase</fullName>
    </submittedName>
</protein>
<sequence length="831" mass="94391">MKVSQKVLDIKPEHDYLLVKTDGAQFQVYLLDENIIRIRGTFADEFAAEESYALVKTAWADQLDGLFKDERVRVSPIKPTVEMTDDEYLVPGPRYDLHIIKEPFEFKVTDKNGAVLHEDLPKRSFMQDDLGRSYHYAKMGDHNFFYGFGEKSGELNKFKRRMRMHNTDSLGWNAAKSDPLYKMIPFYINLDASQKTAFGMFYNNSYDSVFDLDSEHSNYWKRFSYFECDGGDIDLFFIGGPTVKDVVEHYTDLTGKTAMAPLASLGYMGSTMYYTELDSNADQAIIDFVDTCKKNGIPCDGFFLSSGYTSGSDQKRYVFNWNKKRFPDPERFIQALKQRGVLLAPNIKPGMLLTHPLMKDFEAGNAFVKTPDKTGNEVDQYWGGDAHFIDFTSEDGRNTWNKFMTKSLLSKGITSIWNDNNEYEINNGKAQADADGLHKPIEGLKPIMSTMMAKSARKAIHDYNPNVRPYITNRAGFAGIQRYAQTWAGDNRTSWTNVKYNVPTVLGMGLSGVANQGCDIGGFDGPAPEPELFVRWVQNGIFQPRFTIHSSNDDNTVTEPWMYPKYTSYIRDAIRLRYRLVPYFYSLLFEASTKGSPIMRPLVYEFQDDPNVLEESFEFMLGPSLLVANVLDKGQTIKPVYLPKGAKWVDLKDGHYYEGGQTLNVPVDLHSIPMFLRSGGIIPTAPGLTNIHNETIESLNLLVEPSTTSTFTLYEDDGKTNEYQNGQYLTTRYQVSSSDDGVVIAVHGAGQYPSKVKRFNLEVLCPKTAPAQVSIGDQEIEQFLNYDKFVHASQGWFFNGENRRVMVKFERPTTADYQVNLNFSVKDLISL</sequence>
<reference evidence="7 8" key="1">
    <citation type="journal article" date="2021" name="Int. J. Syst. Evol. Microbiol.">
        <title>Lentilactobacillus fungorum sp. nov., isolated from spent mushroom substrates.</title>
        <authorList>
            <person name="Tohno M."/>
            <person name="Tanizawa Y."/>
            <person name="Kojima Y."/>
            <person name="Sakamoto M."/>
            <person name="Ohkuma M."/>
            <person name="Kobayashi H."/>
        </authorList>
    </citation>
    <scope>NUCLEOTIDE SEQUENCE [LARGE SCALE GENOMIC DNA]</scope>
    <source>
        <strain evidence="7 8">YK48G</strain>
    </source>
</reference>
<dbReference type="InterPro" id="IPR011013">
    <property type="entry name" value="Gal_mutarotase_sf_dom"/>
</dbReference>
<accession>A0ABQ3VX86</accession>
<dbReference type="Pfam" id="PF17137">
    <property type="entry name" value="DUF5110"/>
    <property type="match status" value="1"/>
</dbReference>
<dbReference type="CDD" id="cd14752">
    <property type="entry name" value="GH31_N"/>
    <property type="match status" value="1"/>
</dbReference>
<name>A0ABQ3VX86_9LACO</name>
<dbReference type="InterPro" id="IPR000322">
    <property type="entry name" value="Glyco_hydro_31_TIM"/>
</dbReference>
<evidence type="ECO:0000256" key="2">
    <source>
        <dbReference type="RuleBase" id="RU361185"/>
    </source>
</evidence>
<evidence type="ECO:0000259" key="3">
    <source>
        <dbReference type="Pfam" id="PF01055"/>
    </source>
</evidence>
<dbReference type="CDD" id="cd06599">
    <property type="entry name" value="GH31_glycosidase_Aec37"/>
    <property type="match status" value="1"/>
</dbReference>
<feature type="domain" description="Glycoside hydrolase family 31 N-terminal" evidence="4">
    <location>
        <begin position="26"/>
        <end position="211"/>
    </location>
</feature>
<proteinExistence type="inferred from homology"/>
<keyword evidence="8" id="KW-1185">Reference proteome</keyword>
<feature type="domain" description="DUF5110" evidence="5">
    <location>
        <begin position="699"/>
        <end position="764"/>
    </location>
</feature>
<dbReference type="InterPro" id="IPR017853">
    <property type="entry name" value="GH"/>
</dbReference>
<dbReference type="SUPFAM" id="SSF51445">
    <property type="entry name" value="(Trans)glycosidases"/>
    <property type="match status" value="1"/>
</dbReference>
<evidence type="ECO:0000259" key="4">
    <source>
        <dbReference type="Pfam" id="PF13802"/>
    </source>
</evidence>
<feature type="domain" description="Glycoside hydrolase family 31 TIM barrel" evidence="3">
    <location>
        <begin position="257"/>
        <end position="587"/>
    </location>
</feature>
<evidence type="ECO:0000259" key="6">
    <source>
        <dbReference type="Pfam" id="PF21365"/>
    </source>
</evidence>
<dbReference type="Proteomes" id="UP000604765">
    <property type="component" value="Unassembled WGS sequence"/>
</dbReference>
<dbReference type="SUPFAM" id="SSF74650">
    <property type="entry name" value="Galactose mutarotase-like"/>
    <property type="match status" value="1"/>
</dbReference>
<evidence type="ECO:0000259" key="5">
    <source>
        <dbReference type="Pfam" id="PF17137"/>
    </source>
</evidence>